<dbReference type="Proteomes" id="UP001610100">
    <property type="component" value="Unassembled WGS sequence"/>
</dbReference>
<organism evidence="1 2">
    <name type="scientific">Gaetbulibacter aestuarii</name>
    <dbReference type="NCBI Taxonomy" id="1502358"/>
    <lineage>
        <taxon>Bacteria</taxon>
        <taxon>Pseudomonadati</taxon>
        <taxon>Bacteroidota</taxon>
        <taxon>Flavobacteriia</taxon>
        <taxon>Flavobacteriales</taxon>
        <taxon>Flavobacteriaceae</taxon>
        <taxon>Gaetbulibacter</taxon>
    </lineage>
</organism>
<comment type="caution">
    <text evidence="1">The sequence shown here is derived from an EMBL/GenBank/DDBJ whole genome shotgun (WGS) entry which is preliminary data.</text>
</comment>
<sequence>MKSLLTFFIFLFTFSCAPKKVVELPQVNQVDISKISDISAAYLFYEPGQGDGIELNRKNLISTTNWVVNVDKRLTLNQAIPKIIFLQDKKRNATHKNAEAKNYYTCDDLSQNTLGFIEFTEVHYHLKDTSDFKSTQGKTVSLVNFETSDRFELKLSGNDSIRYLKRPVSELKTTLDSLHMKDQNLKFTLRFKGDLAFQDYISVKSKLAKWAAKEGTVSKDEFIFN</sequence>
<name>A0ABW7MXN8_9FLAO</name>
<dbReference type="PROSITE" id="PS51257">
    <property type="entry name" value="PROKAR_LIPOPROTEIN"/>
    <property type="match status" value="1"/>
</dbReference>
<gene>
    <name evidence="1" type="ORF">V8G58_06400</name>
</gene>
<keyword evidence="2" id="KW-1185">Reference proteome</keyword>
<dbReference type="EMBL" id="JBAWKB010000001">
    <property type="protein sequence ID" value="MFH6771562.1"/>
    <property type="molecule type" value="Genomic_DNA"/>
</dbReference>
<evidence type="ECO:0000313" key="1">
    <source>
        <dbReference type="EMBL" id="MFH6771562.1"/>
    </source>
</evidence>
<evidence type="ECO:0000313" key="2">
    <source>
        <dbReference type="Proteomes" id="UP001610100"/>
    </source>
</evidence>
<proteinExistence type="predicted"/>
<dbReference type="RefSeq" id="WP_344740639.1">
    <property type="nucleotide sequence ID" value="NZ_BAABAY010000001.1"/>
</dbReference>
<reference evidence="1 2" key="1">
    <citation type="submission" date="2024-02" db="EMBL/GenBank/DDBJ databases">
        <title>A Gaetbulibacter species isolated from tidal flats and genomic insights of their niches.</title>
        <authorList>
            <person name="Ye Y."/>
        </authorList>
    </citation>
    <scope>NUCLEOTIDE SEQUENCE [LARGE SCALE GENOMIC DNA]</scope>
    <source>
        <strain evidence="1 2">KYW382</strain>
    </source>
</reference>
<accession>A0ABW7MXN8</accession>
<evidence type="ECO:0008006" key="3">
    <source>
        <dbReference type="Google" id="ProtNLM"/>
    </source>
</evidence>
<protein>
    <recommendedName>
        <fullName evidence="3">Lipoprotein</fullName>
    </recommendedName>
</protein>